<evidence type="ECO:0000256" key="7">
    <source>
        <dbReference type="ARBA" id="ARBA00023170"/>
    </source>
</evidence>
<evidence type="ECO:0000256" key="9">
    <source>
        <dbReference type="ARBA" id="ARBA00023224"/>
    </source>
</evidence>
<comment type="caution">
    <text evidence="12">The sequence shown here is derived from an EMBL/GenBank/DDBJ whole genome shotgun (WGS) entry which is preliminary data.</text>
</comment>
<dbReference type="CDD" id="cd00637">
    <property type="entry name" value="7tm_classA_rhodopsin-like"/>
    <property type="match status" value="1"/>
</dbReference>
<dbReference type="InterPro" id="IPR017452">
    <property type="entry name" value="GPCR_Rhodpsn_7TM"/>
</dbReference>
<comment type="subcellular location">
    <subcellularLocation>
        <location evidence="1">Cell membrane</location>
        <topology evidence="1">Multi-pass membrane protein</topology>
    </subcellularLocation>
</comment>
<dbReference type="PRINTS" id="PR00237">
    <property type="entry name" value="GPCRRHODOPSN"/>
</dbReference>
<dbReference type="PROSITE" id="PS50262">
    <property type="entry name" value="G_PROTEIN_RECEP_F1_2"/>
    <property type="match status" value="1"/>
</dbReference>
<keyword evidence="5" id="KW-0297">G-protein coupled receptor</keyword>
<dbReference type="Gene3D" id="1.20.1070.10">
    <property type="entry name" value="Rhodopsin 7-helix transmembrane proteins"/>
    <property type="match status" value="1"/>
</dbReference>
<proteinExistence type="predicted"/>
<dbReference type="Proteomes" id="UP001159405">
    <property type="component" value="Unassembled WGS sequence"/>
</dbReference>
<name>A0ABN8MV09_9CNID</name>
<evidence type="ECO:0000256" key="5">
    <source>
        <dbReference type="ARBA" id="ARBA00023040"/>
    </source>
</evidence>
<feature type="transmembrane region" description="Helical" evidence="10">
    <location>
        <begin position="233"/>
        <end position="254"/>
    </location>
</feature>
<organism evidence="12 13">
    <name type="scientific">Porites lobata</name>
    <dbReference type="NCBI Taxonomy" id="104759"/>
    <lineage>
        <taxon>Eukaryota</taxon>
        <taxon>Metazoa</taxon>
        <taxon>Cnidaria</taxon>
        <taxon>Anthozoa</taxon>
        <taxon>Hexacorallia</taxon>
        <taxon>Scleractinia</taxon>
        <taxon>Fungiina</taxon>
        <taxon>Poritidae</taxon>
        <taxon>Porites</taxon>
    </lineage>
</organism>
<dbReference type="InterPro" id="IPR000276">
    <property type="entry name" value="GPCR_Rhodpsn"/>
</dbReference>
<evidence type="ECO:0000256" key="3">
    <source>
        <dbReference type="ARBA" id="ARBA00022692"/>
    </source>
</evidence>
<dbReference type="Pfam" id="PF00001">
    <property type="entry name" value="7tm_1"/>
    <property type="match status" value="2"/>
</dbReference>
<feature type="transmembrane region" description="Helical" evidence="10">
    <location>
        <begin position="171"/>
        <end position="191"/>
    </location>
</feature>
<dbReference type="PANTHER" id="PTHR24246">
    <property type="entry name" value="OLFACTORY RECEPTOR AND ADENOSINE RECEPTOR"/>
    <property type="match status" value="1"/>
</dbReference>
<dbReference type="SUPFAM" id="SSF81321">
    <property type="entry name" value="Family A G protein-coupled receptor-like"/>
    <property type="match status" value="1"/>
</dbReference>
<feature type="transmembrane region" description="Helical" evidence="10">
    <location>
        <begin position="32"/>
        <end position="53"/>
    </location>
</feature>
<reference evidence="12 13" key="1">
    <citation type="submission" date="2022-05" db="EMBL/GenBank/DDBJ databases">
        <authorList>
            <consortium name="Genoscope - CEA"/>
            <person name="William W."/>
        </authorList>
    </citation>
    <scope>NUCLEOTIDE SEQUENCE [LARGE SCALE GENOMIC DNA]</scope>
</reference>
<keyword evidence="8" id="KW-0325">Glycoprotein</keyword>
<evidence type="ECO:0000313" key="13">
    <source>
        <dbReference type="Proteomes" id="UP001159405"/>
    </source>
</evidence>
<gene>
    <name evidence="12" type="ORF">PLOB_00016115</name>
</gene>
<dbReference type="SMART" id="SM01381">
    <property type="entry name" value="7TM_GPCR_Srsx"/>
    <property type="match status" value="1"/>
</dbReference>
<feature type="transmembrane region" description="Helical" evidence="10">
    <location>
        <begin position="105"/>
        <end position="126"/>
    </location>
</feature>
<dbReference type="EMBL" id="CALNXK010000002">
    <property type="protein sequence ID" value="CAH3033848.1"/>
    <property type="molecule type" value="Genomic_DNA"/>
</dbReference>
<feature type="transmembrane region" description="Helical" evidence="10">
    <location>
        <begin position="266"/>
        <end position="287"/>
    </location>
</feature>
<evidence type="ECO:0000256" key="2">
    <source>
        <dbReference type="ARBA" id="ARBA00022475"/>
    </source>
</evidence>
<evidence type="ECO:0000256" key="6">
    <source>
        <dbReference type="ARBA" id="ARBA00023136"/>
    </source>
</evidence>
<feature type="domain" description="G-protein coupled receptors family 1 profile" evidence="11">
    <location>
        <begin position="44"/>
        <end position="285"/>
    </location>
</feature>
<keyword evidence="13" id="KW-1185">Reference proteome</keyword>
<evidence type="ECO:0000313" key="12">
    <source>
        <dbReference type="EMBL" id="CAH3033848.1"/>
    </source>
</evidence>
<evidence type="ECO:0000256" key="10">
    <source>
        <dbReference type="SAM" id="Phobius"/>
    </source>
</evidence>
<protein>
    <recommendedName>
        <fullName evidence="11">G-protein coupled receptors family 1 profile domain-containing protein</fullName>
    </recommendedName>
</protein>
<accession>A0ABN8MV09</accession>
<evidence type="ECO:0000256" key="8">
    <source>
        <dbReference type="ARBA" id="ARBA00023180"/>
    </source>
</evidence>
<sequence>MENFKLSYGYPNLSISEDDIVKLRSYTIVNCVTNACFSFTAAFGNSVIMFVIWRTPALHSPSLTLLFGLALTDFFVGSLTQPLQVVWSVFYLGTEKGGPSALKDAFDVLSVILSSASFLTATIISVDRYLVFHLHMRYPIIVTNRKVIVIIALSWLMSSLLGFVWTQSTSVYYRAAILSFAISLFVVVLMYSRIYSVVKRHQTQINTQAQVQTRRHVSSQMHFARWTRSAINTFYVCFFLFLFYFPYICTAIVIQLADYSVNKHIALQFTGTITFINSSLNPLVYFWRVAEIRIAIKDTFKCRCPVRGCETQTIQRESVTGTSRG</sequence>
<evidence type="ECO:0000256" key="1">
    <source>
        <dbReference type="ARBA" id="ARBA00004651"/>
    </source>
</evidence>
<feature type="transmembrane region" description="Helical" evidence="10">
    <location>
        <begin position="147"/>
        <end position="165"/>
    </location>
</feature>
<keyword evidence="9" id="KW-0807">Transducer</keyword>
<keyword evidence="7" id="KW-0675">Receptor</keyword>
<evidence type="ECO:0000259" key="11">
    <source>
        <dbReference type="PROSITE" id="PS50262"/>
    </source>
</evidence>
<dbReference type="PANTHER" id="PTHR24246:SF27">
    <property type="entry name" value="ADENOSINE RECEPTOR, ISOFORM A"/>
    <property type="match status" value="1"/>
</dbReference>
<keyword evidence="2" id="KW-1003">Cell membrane</keyword>
<keyword evidence="3 10" id="KW-0812">Transmembrane</keyword>
<keyword evidence="6 10" id="KW-0472">Membrane</keyword>
<evidence type="ECO:0000256" key="4">
    <source>
        <dbReference type="ARBA" id="ARBA00022989"/>
    </source>
</evidence>
<keyword evidence="4 10" id="KW-1133">Transmembrane helix</keyword>